<dbReference type="GO" id="GO:0046872">
    <property type="term" value="F:metal ion binding"/>
    <property type="evidence" value="ECO:0007669"/>
    <property type="project" value="UniProtKB-KW"/>
</dbReference>
<comment type="similarity">
    <text evidence="1 2">Belongs to the DXO/Dom3Z family.</text>
</comment>
<comment type="subcellular location">
    <subcellularLocation>
        <location evidence="2">Nucleus</location>
    </subcellularLocation>
</comment>
<keyword evidence="4" id="KW-1185">Reference proteome</keyword>
<evidence type="ECO:0000313" key="4">
    <source>
        <dbReference type="Proteomes" id="UP000035681"/>
    </source>
</evidence>
<dbReference type="GO" id="GO:0003723">
    <property type="term" value="F:RNA binding"/>
    <property type="evidence" value="ECO:0007669"/>
    <property type="project" value="UniProtKB-KW"/>
</dbReference>
<dbReference type="GO" id="GO:0004518">
    <property type="term" value="F:nuclease activity"/>
    <property type="evidence" value="ECO:0007669"/>
    <property type="project" value="UniProtKB-KW"/>
</dbReference>
<evidence type="ECO:0000259" key="3">
    <source>
        <dbReference type="Pfam" id="PF08652"/>
    </source>
</evidence>
<evidence type="ECO:0000256" key="1">
    <source>
        <dbReference type="ARBA" id="ARBA00006562"/>
    </source>
</evidence>
<dbReference type="GO" id="GO:0000956">
    <property type="term" value="P:nuclear-transcribed mRNA catabolic process"/>
    <property type="evidence" value="ECO:0007669"/>
    <property type="project" value="TreeGrafter"/>
</dbReference>
<keyword evidence="2" id="KW-0378">Hydrolase</keyword>
<dbReference type="GO" id="GO:0034353">
    <property type="term" value="F:mRNA 5'-diphosphatase activity"/>
    <property type="evidence" value="ECO:0007669"/>
    <property type="project" value="TreeGrafter"/>
</dbReference>
<dbReference type="Proteomes" id="UP000035681">
    <property type="component" value="Unplaced"/>
</dbReference>
<sequence>MSMSYSYSQPVKLFSFNVEKQEDGTNKYNFNENSFPIFYKHSGVITPPLNLVSGVDKYFDKPYSFNNLCLWDLMAYIHNAVGFSLHHITDHSDIVCYRGFLKELALLPLGESLNHTFIAFMYNGIVFIERIEKSTSLINNKTIEKEYMKKKLSKFCTTKSGIENSNHNSTANLDDNYYVTKTRVFQSENLKIKVMFTGGFDAINPYRLSEENNSMEIKVCPGHIAHLFKGSALYKTWAQSFIAGNEVLAAGIRKNTLVNNIKLLNVSDLESKLPFLPSKIMEFVGRSLESIVNACRKYPNKYIIIPQDKFSLSIIDEETTETINYSRPTSTFLQAFPKETH</sequence>
<protein>
    <recommendedName>
        <fullName evidence="2">Decapping nuclease</fullName>
        <ecNumber evidence="2">3.6.1.-</ecNumber>
    </recommendedName>
</protein>
<keyword evidence="2" id="KW-0694">RNA-binding</keyword>
<dbReference type="GO" id="GO:0000166">
    <property type="term" value="F:nucleotide binding"/>
    <property type="evidence" value="ECO:0007669"/>
    <property type="project" value="UniProtKB-KW"/>
</dbReference>
<dbReference type="PANTHER" id="PTHR12395">
    <property type="entry name" value="DOM-3 RELATED"/>
    <property type="match status" value="1"/>
</dbReference>
<keyword evidence="2" id="KW-0479">Metal-binding</keyword>
<dbReference type="InterPro" id="IPR039039">
    <property type="entry name" value="RAI1-like_fam"/>
</dbReference>
<organism evidence="5">
    <name type="scientific">Strongyloides stercoralis</name>
    <name type="common">Threadworm</name>
    <dbReference type="NCBI Taxonomy" id="6248"/>
    <lineage>
        <taxon>Eukaryota</taxon>
        <taxon>Metazoa</taxon>
        <taxon>Ecdysozoa</taxon>
        <taxon>Nematoda</taxon>
        <taxon>Chromadorea</taxon>
        <taxon>Rhabditida</taxon>
        <taxon>Tylenchina</taxon>
        <taxon>Panagrolaimomorpha</taxon>
        <taxon>Strongyloidoidea</taxon>
        <taxon>Strongyloididae</taxon>
        <taxon>Strongyloides</taxon>
    </lineage>
</organism>
<dbReference type="GO" id="GO:0005634">
    <property type="term" value="C:nucleus"/>
    <property type="evidence" value="ECO:0007669"/>
    <property type="project" value="UniProtKB-SubCell"/>
</dbReference>
<dbReference type="EC" id="3.6.1.-" evidence="2"/>
<dbReference type="GO" id="GO:0005829">
    <property type="term" value="C:cytosol"/>
    <property type="evidence" value="ECO:0007669"/>
    <property type="project" value="TreeGrafter"/>
</dbReference>
<keyword evidence="2" id="KW-0540">Nuclease</keyword>
<feature type="domain" description="RAI1-like" evidence="3">
    <location>
        <begin position="9"/>
        <end position="298"/>
    </location>
</feature>
<comment type="function">
    <text evidence="2">Decapping enzyme for NAD-capped RNAs: specifically hydrolyzes the nicotinamide adenine dinucleotide (NAD) cap from a subset of RNAs by removing the entire NAD moiety from the 5'-end of an NAD-capped RNA.</text>
</comment>
<dbReference type="InterPro" id="IPR013961">
    <property type="entry name" value="RAI1"/>
</dbReference>
<proteinExistence type="inferred from homology"/>
<accession>A0A0K0DX53</accession>
<dbReference type="GO" id="GO:0110155">
    <property type="term" value="P:NAD-cap decapping"/>
    <property type="evidence" value="ECO:0007669"/>
    <property type="project" value="TreeGrafter"/>
</dbReference>
<dbReference type="WBParaSite" id="TCONS_00006302.p1">
    <property type="protein sequence ID" value="TCONS_00006302.p1"/>
    <property type="gene ID" value="XLOC_004459"/>
</dbReference>
<evidence type="ECO:0000313" key="5">
    <source>
        <dbReference type="WBParaSite" id="SSTP_0000182000.1"/>
    </source>
</evidence>
<evidence type="ECO:0000256" key="2">
    <source>
        <dbReference type="RuleBase" id="RU367113"/>
    </source>
</evidence>
<dbReference type="Pfam" id="PF08652">
    <property type="entry name" value="RAI1"/>
    <property type="match status" value="1"/>
</dbReference>
<keyword evidence="2" id="KW-0539">Nucleus</keyword>
<keyword evidence="2" id="KW-0547">Nucleotide-binding</keyword>
<name>A0A0K0DX53_STRER</name>
<dbReference type="PANTHER" id="PTHR12395:SF9">
    <property type="entry name" value="DECAPPING AND EXORIBONUCLEASE PROTEIN"/>
    <property type="match status" value="1"/>
</dbReference>
<dbReference type="AlphaFoldDB" id="A0A0K0DX53"/>
<dbReference type="STRING" id="6248.A0A0K0DX53"/>
<dbReference type="WBParaSite" id="SSTP_0000182000.1">
    <property type="protein sequence ID" value="SSTP_0000182000.1"/>
    <property type="gene ID" value="SSTP_0000182000"/>
</dbReference>
<comment type="cofactor">
    <cofactor evidence="2">
        <name>a divalent metal cation</name>
        <dbReference type="ChEBI" id="CHEBI:60240"/>
    </cofactor>
</comment>
<reference evidence="5" key="1">
    <citation type="submission" date="2015-08" db="UniProtKB">
        <authorList>
            <consortium name="WormBaseParasite"/>
        </authorList>
    </citation>
    <scope>IDENTIFICATION</scope>
</reference>